<keyword evidence="7" id="KW-0472">Membrane</keyword>
<feature type="region of interest" description="Disordered" evidence="8">
    <location>
        <begin position="688"/>
        <end position="730"/>
    </location>
</feature>
<dbReference type="OrthoDB" id="46189at2759"/>
<accession>A0A6A7BHX8</accession>
<evidence type="ECO:0000256" key="8">
    <source>
        <dbReference type="SAM" id="MobiDB-lite"/>
    </source>
</evidence>
<protein>
    <recommendedName>
        <fullName evidence="3">Conserved oligomeric Golgi complex subunit 1</fullName>
    </recommendedName>
</protein>
<evidence type="ECO:0000256" key="1">
    <source>
        <dbReference type="ARBA" id="ARBA00004395"/>
    </source>
</evidence>
<name>A0A6A7BHX8_9PLEO</name>
<dbReference type="InterPro" id="IPR033370">
    <property type="entry name" value="COG1"/>
</dbReference>
<dbReference type="Pfam" id="PF08700">
    <property type="entry name" value="VPS51_Exo84_N"/>
    <property type="match status" value="1"/>
</dbReference>
<dbReference type="AlphaFoldDB" id="A0A6A7BHX8"/>
<keyword evidence="4" id="KW-0813">Transport</keyword>
<dbReference type="GO" id="GO:0017119">
    <property type="term" value="C:Golgi transport complex"/>
    <property type="evidence" value="ECO:0007669"/>
    <property type="project" value="InterPro"/>
</dbReference>
<dbReference type="PANTHER" id="PTHR31658:SF0">
    <property type="entry name" value="CONSERVED OLIGOMERIC GOLGI COMPLEX SUBUNIT 1"/>
    <property type="match status" value="1"/>
</dbReference>
<sequence length="799" mass="89628">MALSTEAPDPRTFEDWEDAFKYPIPVVRKLEQQLRNNADENREKLRSLVGASYRSLLDTAETIIDMEVRMDEVESKLSRVGQSCNSRGLERISNNAVRMDTHTKSRDAERYTFASQLSVLRNSPLVMTRLMRTEGSYLLIAKVLVISRLVHKALSKSANKPPIVDQQWERLLSVRRKLLRRIDKRLSSTTGETATLVESMCAYALATSSTPSDVLGHFHKVRLDRIQSELKQGGDELAKHGISALKLCIQTCLDTQTIFPRRLGESLSKLKAHPLIQDPDVRGLYELNLDIHDRWIGDEARNYTPYPRHDELQRPEAEKILHRWSKDAMAHFLKGIKKALESEERLTEVASLRSELIETWILSGSRMAGVKSTNVLDDLRDTMNEKLESIVRSRSQGLQTVVTKLTDQLENLQSHAATSTLLWQTTSKASDLSNGAKTFKSTILNTYQGRDESVNSVTSAFDKWMESVLEVKDIVKSMKEARWDDTFADDVEEESDDELGESKQTLLSDDDPRLLEEVTQEAMSDALQNLGQSFSKIVGNSEPNNDDSMRKATFILRVAREIGDRLPRLRLQERSTALASPFTTDIVQPLYTALASSVVQPNKEFFKKSLAGSARISTNSHILWEGHPPLPSQPSPSVFRFLRELNKSMAALGSDLWAPGCVSVLKGLVSDQIKEVIVQHMEALTMSKSEEKVQAKVPESEDAGSESQTGNDESKEVEVPSSSTPSPGELKERRLKQLVFDALYVQRFTATNDEEDDVVKMLSTSSNAAAALDEAARARLQKNAADYAKKTYLLFALLA</sequence>
<proteinExistence type="inferred from homology"/>
<comment type="subcellular location">
    <subcellularLocation>
        <location evidence="1">Golgi apparatus membrane</location>
        <topology evidence="1">Peripheral membrane protein</topology>
    </subcellularLocation>
</comment>
<keyword evidence="5" id="KW-0653">Protein transport</keyword>
<dbReference type="Proteomes" id="UP000799423">
    <property type="component" value="Unassembled WGS sequence"/>
</dbReference>
<evidence type="ECO:0000256" key="2">
    <source>
        <dbReference type="ARBA" id="ARBA00006653"/>
    </source>
</evidence>
<feature type="compositionally biased region" description="Acidic residues" evidence="8">
    <location>
        <begin position="487"/>
        <end position="499"/>
    </location>
</feature>
<reference evidence="9" key="1">
    <citation type="submission" date="2020-01" db="EMBL/GenBank/DDBJ databases">
        <authorList>
            <consortium name="DOE Joint Genome Institute"/>
            <person name="Haridas S."/>
            <person name="Albert R."/>
            <person name="Binder M."/>
            <person name="Bloem J."/>
            <person name="Labutti K."/>
            <person name="Salamov A."/>
            <person name="Andreopoulos B."/>
            <person name="Baker S.E."/>
            <person name="Barry K."/>
            <person name="Bills G."/>
            <person name="Bluhm B.H."/>
            <person name="Cannon C."/>
            <person name="Castanera R."/>
            <person name="Culley D.E."/>
            <person name="Daum C."/>
            <person name="Ezra D."/>
            <person name="Gonzalez J.B."/>
            <person name="Henrissat B."/>
            <person name="Kuo A."/>
            <person name="Liang C."/>
            <person name="Lipzen A."/>
            <person name="Lutzoni F."/>
            <person name="Magnuson J."/>
            <person name="Mondo S."/>
            <person name="Nolan M."/>
            <person name="Ohm R."/>
            <person name="Pangilinan J."/>
            <person name="Park H.-J."/>
            <person name="Ramirez L."/>
            <person name="Alfaro M."/>
            <person name="Sun H."/>
            <person name="Tritt A."/>
            <person name="Yoshinaga Y."/>
            <person name="Zwiers L.-H."/>
            <person name="Turgeon B.G."/>
            <person name="Goodwin S.B."/>
            <person name="Spatafora J.W."/>
            <person name="Crous P.W."/>
            <person name="Grigoriev I.V."/>
        </authorList>
    </citation>
    <scope>NUCLEOTIDE SEQUENCE</scope>
    <source>
        <strain evidence="9">IPT5</strain>
    </source>
</reference>
<keyword evidence="10" id="KW-1185">Reference proteome</keyword>
<feature type="region of interest" description="Disordered" evidence="8">
    <location>
        <begin position="487"/>
        <end position="510"/>
    </location>
</feature>
<dbReference type="EMBL" id="MU006291">
    <property type="protein sequence ID" value="KAF2855040.1"/>
    <property type="molecule type" value="Genomic_DNA"/>
</dbReference>
<dbReference type="GO" id="GO:0015031">
    <property type="term" value="P:protein transport"/>
    <property type="evidence" value="ECO:0007669"/>
    <property type="project" value="UniProtKB-KW"/>
</dbReference>
<dbReference type="GO" id="GO:0006891">
    <property type="term" value="P:intra-Golgi vesicle-mediated transport"/>
    <property type="evidence" value="ECO:0007669"/>
    <property type="project" value="InterPro"/>
</dbReference>
<organism evidence="9 10">
    <name type="scientific">Plenodomus tracheiphilus IPT5</name>
    <dbReference type="NCBI Taxonomy" id="1408161"/>
    <lineage>
        <taxon>Eukaryota</taxon>
        <taxon>Fungi</taxon>
        <taxon>Dikarya</taxon>
        <taxon>Ascomycota</taxon>
        <taxon>Pezizomycotina</taxon>
        <taxon>Dothideomycetes</taxon>
        <taxon>Pleosporomycetidae</taxon>
        <taxon>Pleosporales</taxon>
        <taxon>Pleosporineae</taxon>
        <taxon>Leptosphaeriaceae</taxon>
        <taxon>Plenodomus</taxon>
    </lineage>
</organism>
<dbReference type="GO" id="GO:0000139">
    <property type="term" value="C:Golgi membrane"/>
    <property type="evidence" value="ECO:0007669"/>
    <property type="project" value="UniProtKB-SubCell"/>
</dbReference>
<evidence type="ECO:0000313" key="10">
    <source>
        <dbReference type="Proteomes" id="UP000799423"/>
    </source>
</evidence>
<evidence type="ECO:0000256" key="3">
    <source>
        <dbReference type="ARBA" id="ARBA00020978"/>
    </source>
</evidence>
<evidence type="ECO:0000256" key="5">
    <source>
        <dbReference type="ARBA" id="ARBA00022927"/>
    </source>
</evidence>
<evidence type="ECO:0000313" key="9">
    <source>
        <dbReference type="EMBL" id="KAF2855040.1"/>
    </source>
</evidence>
<keyword evidence="6" id="KW-0333">Golgi apparatus</keyword>
<evidence type="ECO:0000256" key="6">
    <source>
        <dbReference type="ARBA" id="ARBA00023034"/>
    </source>
</evidence>
<gene>
    <name evidence="9" type="ORF">T440DRAFT_514090</name>
</gene>
<comment type="similarity">
    <text evidence="2">Belongs to the COG1 family.</text>
</comment>
<dbReference type="PANTHER" id="PTHR31658">
    <property type="entry name" value="CONSERVED OLIGOMERIC GOLGI COMPLEX SUBUNIT 1"/>
    <property type="match status" value="1"/>
</dbReference>
<evidence type="ECO:0000256" key="4">
    <source>
        <dbReference type="ARBA" id="ARBA00022448"/>
    </source>
</evidence>
<evidence type="ECO:0000256" key="7">
    <source>
        <dbReference type="ARBA" id="ARBA00023136"/>
    </source>
</evidence>